<dbReference type="PROSITE" id="PS00211">
    <property type="entry name" value="ABC_TRANSPORTER_1"/>
    <property type="match status" value="1"/>
</dbReference>
<dbReference type="Proteomes" id="UP000004184">
    <property type="component" value="Unassembled WGS sequence"/>
</dbReference>
<dbReference type="OrthoDB" id="3169603at2"/>
<dbReference type="InterPro" id="IPR027417">
    <property type="entry name" value="P-loop_NTPase"/>
</dbReference>
<evidence type="ECO:0000256" key="3">
    <source>
        <dbReference type="ARBA" id="ARBA00022840"/>
    </source>
</evidence>
<keyword evidence="1" id="KW-0677">Repeat</keyword>
<dbReference type="FunFam" id="3.40.50.300:FF:000597">
    <property type="entry name" value="ABC transporter ATP-binding protein"/>
    <property type="match status" value="1"/>
</dbReference>
<name>D9X7B9_STRVT</name>
<dbReference type="PANTHER" id="PTHR19211:SF6">
    <property type="entry name" value="BLL7188 PROTEIN"/>
    <property type="match status" value="1"/>
</dbReference>
<dbReference type="EMBL" id="GG657757">
    <property type="protein sequence ID" value="EFL36200.1"/>
    <property type="molecule type" value="Genomic_DNA"/>
</dbReference>
<dbReference type="GO" id="GO:0005524">
    <property type="term" value="F:ATP binding"/>
    <property type="evidence" value="ECO:0007669"/>
    <property type="project" value="UniProtKB-KW"/>
</dbReference>
<dbReference type="PANTHER" id="PTHR19211">
    <property type="entry name" value="ATP-BINDING TRANSPORT PROTEIN-RELATED"/>
    <property type="match status" value="1"/>
</dbReference>
<proteinExistence type="predicted"/>
<dbReference type="eggNOG" id="COG0488">
    <property type="taxonomic scope" value="Bacteria"/>
</dbReference>
<dbReference type="InterPro" id="IPR003593">
    <property type="entry name" value="AAA+_ATPase"/>
</dbReference>
<dbReference type="InterPro" id="IPR003439">
    <property type="entry name" value="ABC_transporter-like_ATP-bd"/>
</dbReference>
<dbReference type="GO" id="GO:0016887">
    <property type="term" value="F:ATP hydrolysis activity"/>
    <property type="evidence" value="ECO:0007669"/>
    <property type="project" value="InterPro"/>
</dbReference>
<dbReference type="AlphaFoldDB" id="D9X7B9"/>
<protein>
    <submittedName>
        <fullName evidence="5">ABC transporter ATP-binding protein</fullName>
    </submittedName>
</protein>
<evidence type="ECO:0000256" key="1">
    <source>
        <dbReference type="ARBA" id="ARBA00022737"/>
    </source>
</evidence>
<dbReference type="InterPro" id="IPR017871">
    <property type="entry name" value="ABC_transporter-like_CS"/>
</dbReference>
<sequence length="559" mass="60980">MPASITVTSLSFTWPDGSPVFEGLDVAFGPGRTGLVGVNGSGKSTLLKLIAGELAPADGTVRVAGEVGYLPQNVTLDTTLRVDEALGIADRRAALHAIEAGDVSEAHFETVGDDWDVEERALATLGELGLGHVQLDRTIGEVSGGESVLLRLAALLLRRPDVLLLDEPTNNLDLYARRRLYTAVQSWPGVMVVVSHDRELLELVDQIADLRRVNSAARSASVEGGGGRRVGEITWYGGNYSAYEEALAIEQEAAERMVRVAESDFRKQKRELTDAQVKLARRKRYGQKMWDQKREPKIVMGARKRAAQESAGKHRIMHEEKLAEARERLDEAVEAVRDDDEIRVDLPYTAVPPGRTVLTLQDLGLRYGARVKGGFELRGPERVALIGRNGAGKTTLLRTITGELEAESGEVTAHVPLRFLPQRLDVLDGERTVAENVARFAPGATNNRVRARLARFLFRGARADQRAATLSGGERFRAALAALMLAEPAPQLLMLDEPTNNLDMASVRQLTTALESYEGALIVASHDLAFLGSVGITRWLLLEEGELREITPETVGFPA</sequence>
<dbReference type="Pfam" id="PF00005">
    <property type="entry name" value="ABC_tran"/>
    <property type="match status" value="2"/>
</dbReference>
<keyword evidence="2" id="KW-0547">Nucleotide-binding</keyword>
<organism evidence="5 6">
    <name type="scientific">Streptomyces viridochromogenes (strain DSM 40736 / JCM 4977 / BCRC 1201 / Tue 494)</name>
    <dbReference type="NCBI Taxonomy" id="591159"/>
    <lineage>
        <taxon>Bacteria</taxon>
        <taxon>Bacillati</taxon>
        <taxon>Actinomycetota</taxon>
        <taxon>Actinomycetes</taxon>
        <taxon>Kitasatosporales</taxon>
        <taxon>Streptomycetaceae</taxon>
        <taxon>Streptomyces</taxon>
    </lineage>
</organism>
<evidence type="ECO:0000259" key="4">
    <source>
        <dbReference type="PROSITE" id="PS50893"/>
    </source>
</evidence>
<gene>
    <name evidence="5" type="ORF">SSQG_06718</name>
</gene>
<dbReference type="SUPFAM" id="SSF52540">
    <property type="entry name" value="P-loop containing nucleoside triphosphate hydrolases"/>
    <property type="match status" value="2"/>
</dbReference>
<dbReference type="Gene3D" id="3.40.50.300">
    <property type="entry name" value="P-loop containing nucleotide triphosphate hydrolases"/>
    <property type="match status" value="2"/>
</dbReference>
<evidence type="ECO:0000313" key="5">
    <source>
        <dbReference type="EMBL" id="EFL36200.1"/>
    </source>
</evidence>
<dbReference type="RefSeq" id="WP_003994342.1">
    <property type="nucleotide sequence ID" value="NZ_GG657757.1"/>
</dbReference>
<evidence type="ECO:0000256" key="2">
    <source>
        <dbReference type="ARBA" id="ARBA00022741"/>
    </source>
</evidence>
<keyword evidence="3 5" id="KW-0067">ATP-binding</keyword>
<reference evidence="6" key="1">
    <citation type="submission" date="2009-02" db="EMBL/GenBank/DDBJ databases">
        <title>Annotation of Streptomyces viridochromogenes strain DSM 40736.</title>
        <authorList>
            <consortium name="The Broad Institute Genome Sequencing Platform"/>
            <consortium name="Broad Institute Microbial Sequencing Center"/>
            <person name="Fischbach M."/>
            <person name="Godfrey P."/>
            <person name="Ward D."/>
            <person name="Young S."/>
            <person name="Zeng Q."/>
            <person name="Koehrsen M."/>
            <person name="Alvarado L."/>
            <person name="Berlin A.M."/>
            <person name="Bochicchio J."/>
            <person name="Borenstein D."/>
            <person name="Chapman S.B."/>
            <person name="Chen Z."/>
            <person name="Engels R."/>
            <person name="Freedman E."/>
            <person name="Gellesch M."/>
            <person name="Goldberg J."/>
            <person name="Griggs A."/>
            <person name="Gujja S."/>
            <person name="Heilman E.R."/>
            <person name="Heiman D.I."/>
            <person name="Hepburn T.A."/>
            <person name="Howarth C."/>
            <person name="Jen D."/>
            <person name="Larson L."/>
            <person name="Lewis B."/>
            <person name="Mehta T."/>
            <person name="Park D."/>
            <person name="Pearson M."/>
            <person name="Richards J."/>
            <person name="Roberts A."/>
            <person name="Saif S."/>
            <person name="Shea T.D."/>
            <person name="Shenoy N."/>
            <person name="Sisk P."/>
            <person name="Stolte C."/>
            <person name="Sykes S.N."/>
            <person name="Thomson T."/>
            <person name="Walk T."/>
            <person name="White J."/>
            <person name="Yandava C."/>
            <person name="Straight P."/>
            <person name="Clardy J."/>
            <person name="Hung D."/>
            <person name="Kolter R."/>
            <person name="Mekalanos J."/>
            <person name="Walker S."/>
            <person name="Walsh C.T."/>
            <person name="Wieland-Brown L.C."/>
            <person name="Haas B."/>
            <person name="Nusbaum C."/>
            <person name="Birren B."/>
        </authorList>
    </citation>
    <scope>NUCLEOTIDE SEQUENCE [LARGE SCALE GENOMIC DNA]</scope>
    <source>
        <strain evidence="6">DSM 40736 / JCM 4977 / BCRC 1201 / Tue 494</strain>
    </source>
</reference>
<dbReference type="InterPro" id="IPR050611">
    <property type="entry name" value="ABCF"/>
</dbReference>
<dbReference type="SMART" id="SM00382">
    <property type="entry name" value="AAA"/>
    <property type="match status" value="2"/>
</dbReference>
<feature type="domain" description="ABC transporter" evidence="4">
    <location>
        <begin position="5"/>
        <end position="249"/>
    </location>
</feature>
<evidence type="ECO:0000313" key="6">
    <source>
        <dbReference type="Proteomes" id="UP000004184"/>
    </source>
</evidence>
<keyword evidence="6" id="KW-1185">Reference proteome</keyword>
<accession>D9X7B9</accession>
<feature type="domain" description="ABC transporter" evidence="4">
    <location>
        <begin position="336"/>
        <end position="558"/>
    </location>
</feature>
<dbReference type="PROSITE" id="PS50893">
    <property type="entry name" value="ABC_TRANSPORTER_2"/>
    <property type="match status" value="2"/>
</dbReference>
<dbReference type="HOGENOM" id="CLU_000604_36_0_11"/>
<dbReference type="STRING" id="591159.SSQG_06718"/>
<dbReference type="FunFam" id="3.40.50.300:FF:001320">
    <property type="entry name" value="Heme ABC transporter ATP-binding protein"/>
    <property type="match status" value="1"/>
</dbReference>